<feature type="domain" description="PD-(D/E)XK endonuclease-like" evidence="1">
    <location>
        <begin position="592"/>
        <end position="835"/>
    </location>
</feature>
<dbReference type="InterPro" id="IPR038726">
    <property type="entry name" value="PDDEXK_AddAB-type"/>
</dbReference>
<dbReference type="Pfam" id="PF12705">
    <property type="entry name" value="PDDEXK_1"/>
    <property type="match status" value="1"/>
</dbReference>
<sequence length="875" mass="97078">MAGRRITFGWHLDGQRATQPADSLGASVVGPLGFLNILETQLGLLALHPSQAERIVQYRDCLQKLDNDQRFYHWSFATDPLGTAACLLDWRDQWILHGWNGTMADEAPKRLRDLIEVESLANTAVSPNIGQRLNAVHQALQHRKPDVEQVQLVDSAETFPARWQMVLAALPIVGPVALQPAGQGFLKTLQQQLQAAATGQTPKKLPWQDDGSVLVVQAETTTLAALWLSTQLAVDRQTLLVSGGDGARLDAMLAAACLPRQGLKEASAFRPALQVLPLVLELLWDPPNFYALVQFLTHSVCPIRGYARRRLAEKVADAPGIGGAYWQRTLAEIDKHYGAEQAPKVREQIAAWIEHTRFPSEFGAPLDAVIERVERLADFFRQRLGEPDTAQRLAFHAGFGQCKACLESLKGLQAQGANRIRPRQLQKLVAQATANGSDNPLWPAEVGAGQVVSQPGAVIEPVERVIWWRLAMPVLPGSDPWSASEVRALRQAGTVLAEVADRLDRAAHDWLRPMMAAQEQLVLVLPPPGEEVHPLWQMIGAVVDQARTIDLETLLLTGAETMTAVASVPLPAPKRWWQLPDDVAIALRPKESFSSLEQLLFNPNQWLLRYPAKLQPSRIVSMGGDFRMLGNLAHGLIEQYFLHPSALVMSEAEFDVWFAESFSVLVDQEGAILRSPGRGADLEGFRYRLHHSMRSLRYQVAKAGMVQVLPERGVAGQFPGGELAGSADLVMRNGRGERAIVDMKWSGIKKFPDKLKRNRHLQLAIYAELLRQETGAWPSVAYYILDRARFLAPDDRAFPDAEVVPSADGENTAQLWQRFLATWRWRVAQIQSGQIEVVLDAIPATEDSEPPAEAMTMETLNEAYNDYRALAGWER</sequence>
<dbReference type="KEGG" id="acog:HWD57_03200"/>
<evidence type="ECO:0000259" key="1">
    <source>
        <dbReference type="Pfam" id="PF12705"/>
    </source>
</evidence>
<organism evidence="2 3">
    <name type="scientific">Candidatus Accumulibacter cognatus</name>
    <dbReference type="NCBI Taxonomy" id="2954383"/>
    <lineage>
        <taxon>Bacteria</taxon>
        <taxon>Pseudomonadati</taxon>
        <taxon>Pseudomonadota</taxon>
        <taxon>Betaproteobacteria</taxon>
        <taxon>Candidatus Accumulibacter</taxon>
    </lineage>
</organism>
<evidence type="ECO:0000313" key="2">
    <source>
        <dbReference type="EMBL" id="QLH48902.1"/>
    </source>
</evidence>
<dbReference type="InterPro" id="IPR011604">
    <property type="entry name" value="PDDEXK-like_dom_sf"/>
</dbReference>
<evidence type="ECO:0000313" key="3">
    <source>
        <dbReference type="Proteomes" id="UP000509684"/>
    </source>
</evidence>
<proteinExistence type="predicted"/>
<dbReference type="AlphaFoldDB" id="A0A7D5SC22"/>
<reference evidence="2 3" key="1">
    <citation type="journal article" date="2019" name="Microbiome">
        <title>Annotated bacterial chromosomes from frame-shift-corrected long-read metagenomic data.</title>
        <authorList>
            <person name="Arumugam K."/>
            <person name="Bagci C."/>
            <person name="Bessarab I."/>
            <person name="Beier S."/>
            <person name="Buchfink B."/>
            <person name="Gorska A."/>
            <person name="Qiu G."/>
            <person name="Huson D.H."/>
            <person name="Williams R.B.H."/>
        </authorList>
    </citation>
    <scope>NUCLEOTIDE SEQUENCE [LARGE SCALE GENOMIC DNA]</scope>
    <source>
        <strain evidence="2">SSA1</strain>
    </source>
</reference>
<dbReference type="Proteomes" id="UP000509684">
    <property type="component" value="Chromosome"/>
</dbReference>
<dbReference type="Gene3D" id="3.90.320.10">
    <property type="match status" value="1"/>
</dbReference>
<dbReference type="EMBL" id="CP058708">
    <property type="protein sequence ID" value="QLH48902.1"/>
    <property type="molecule type" value="Genomic_DNA"/>
</dbReference>
<accession>A0A7D5SC22</accession>
<protein>
    <submittedName>
        <fullName evidence="2">PD-(D/E)XK nuclease family protein</fullName>
    </submittedName>
</protein>
<gene>
    <name evidence="2" type="ORF">HWD57_03200</name>
</gene>
<name>A0A7D5SC22_9PROT</name>